<dbReference type="GO" id="GO:0070941">
    <property type="term" value="P:eisosome assembly"/>
    <property type="evidence" value="ECO:0007669"/>
    <property type="project" value="TreeGrafter"/>
</dbReference>
<feature type="compositionally biased region" description="Polar residues" evidence="3">
    <location>
        <begin position="928"/>
        <end position="937"/>
    </location>
</feature>
<reference evidence="5" key="2">
    <citation type="submission" date="2017-01" db="EMBL/GenBank/DDBJ databases">
        <authorList>
            <person name="Mah S.A."/>
            <person name="Swanson W.J."/>
            <person name="Moy G.W."/>
            <person name="Vacquier V.D."/>
        </authorList>
    </citation>
    <scope>NUCLEOTIDE SEQUENCE [LARGE SCALE GENOMIC DNA]</scope>
    <source>
        <strain evidence="5">129</strain>
    </source>
</reference>
<keyword evidence="7" id="KW-1185">Reference proteome</keyword>
<feature type="compositionally biased region" description="Low complexity" evidence="3">
    <location>
        <begin position="818"/>
        <end position="829"/>
    </location>
</feature>
<evidence type="ECO:0000313" key="4">
    <source>
        <dbReference type="EMBL" id="AWU75011.1"/>
    </source>
</evidence>
<dbReference type="Proteomes" id="UP000189274">
    <property type="component" value="Unassembled WGS sequence"/>
</dbReference>
<dbReference type="Pfam" id="PF12757">
    <property type="entry name" value="Eisosome1"/>
    <property type="match status" value="1"/>
</dbReference>
<evidence type="ECO:0000256" key="3">
    <source>
        <dbReference type="SAM" id="MobiDB-lite"/>
    </source>
</evidence>
<gene>
    <name evidence="5" type="ORF">BOH78_2100</name>
    <name evidence="4" type="ORF">C5L36_0B02700</name>
</gene>
<feature type="compositionally biased region" description="Low complexity" evidence="3">
    <location>
        <begin position="856"/>
        <end position="882"/>
    </location>
</feature>
<evidence type="ECO:0000313" key="5">
    <source>
        <dbReference type="EMBL" id="ONH74847.1"/>
    </source>
</evidence>
<proteinExistence type="inferred from homology"/>
<feature type="compositionally biased region" description="Basic and acidic residues" evidence="3">
    <location>
        <begin position="626"/>
        <end position="659"/>
    </location>
</feature>
<dbReference type="EMBL" id="CP028774">
    <property type="protein sequence ID" value="AWU75011.1"/>
    <property type="molecule type" value="Genomic_DNA"/>
</dbReference>
<feature type="coiled-coil region" evidence="2">
    <location>
        <begin position="449"/>
        <end position="512"/>
    </location>
</feature>
<keyword evidence="2" id="KW-0175">Coiled coil</keyword>
<evidence type="ECO:0000256" key="1">
    <source>
        <dbReference type="ARBA" id="ARBA00008528"/>
    </source>
</evidence>
<evidence type="ECO:0000313" key="6">
    <source>
        <dbReference type="Proteomes" id="UP000189274"/>
    </source>
</evidence>
<dbReference type="OrthoDB" id="4070583at2759"/>
<feature type="region of interest" description="Disordered" evidence="3">
    <location>
        <begin position="618"/>
        <end position="659"/>
    </location>
</feature>
<protein>
    <submittedName>
        <fullName evidence="5">Eisosome protein 1</fullName>
    </submittedName>
</protein>
<reference evidence="4 7" key="3">
    <citation type="submission" date="2018-06" db="EMBL/GenBank/DDBJ databases">
        <title>Population genomics shows no distinction between pathogenic Candida krusei and environmental Pichia kudriavzevii: One species, four names.</title>
        <authorList>
            <person name="Douglass A.P."/>
            <person name="Offei B."/>
            <person name="Braun-Galleani S."/>
            <person name="Coughlan A.Y."/>
            <person name="Martos A."/>
            <person name="Ortiz-Merino R.A."/>
            <person name="Byrne K.P."/>
            <person name="Wolfe K.H."/>
        </authorList>
    </citation>
    <scope>NUCLEOTIDE SEQUENCE [LARGE SCALE GENOMIC DNA]</scope>
    <source>
        <strain evidence="4 7">CBS573</strain>
    </source>
</reference>
<dbReference type="AlphaFoldDB" id="A0A1V2LP56"/>
<dbReference type="EMBL" id="MQVM01000008">
    <property type="protein sequence ID" value="ONH74847.1"/>
    <property type="molecule type" value="Genomic_DNA"/>
</dbReference>
<dbReference type="PANTHER" id="PTHR28298:SF1">
    <property type="entry name" value="EISOSOME PROTEIN 1"/>
    <property type="match status" value="1"/>
</dbReference>
<feature type="compositionally biased region" description="Basic and acidic residues" evidence="3">
    <location>
        <begin position="534"/>
        <end position="545"/>
    </location>
</feature>
<accession>A0A1V2LP56</accession>
<comment type="similarity">
    <text evidence="1">Belongs to the EIS1 family.</text>
</comment>
<name>A0A1V2LP56_PICKU</name>
<feature type="compositionally biased region" description="Basic and acidic residues" evidence="3">
    <location>
        <begin position="789"/>
        <end position="816"/>
    </location>
</feature>
<evidence type="ECO:0000256" key="2">
    <source>
        <dbReference type="SAM" id="Coils"/>
    </source>
</evidence>
<reference evidence="6" key="1">
    <citation type="journal article" date="2017" name="Genome Announc.">
        <title>Genome sequences of Cyberlindnera fabianii 65, Pichia kudriavzevii 129, and Saccharomyces cerevisiae 131 isolated from fermented masau fruits in Zimbabwe.</title>
        <authorList>
            <person name="van Rijswijck I.M.H."/>
            <person name="Derks M.F.L."/>
            <person name="Abee T."/>
            <person name="de Ridder D."/>
            <person name="Smid E.J."/>
        </authorList>
    </citation>
    <scope>NUCLEOTIDE SEQUENCE [LARGE SCALE GENOMIC DNA]</scope>
    <source>
        <strain evidence="6">129</strain>
    </source>
</reference>
<dbReference type="VEuPathDB" id="FungiDB:C5L36_0B02700"/>
<dbReference type="PANTHER" id="PTHR28298">
    <property type="entry name" value="EISOSOME PROTEIN 1"/>
    <property type="match status" value="1"/>
</dbReference>
<feature type="region of interest" description="Disordered" evidence="3">
    <location>
        <begin position="700"/>
        <end position="765"/>
    </location>
</feature>
<evidence type="ECO:0000313" key="7">
    <source>
        <dbReference type="Proteomes" id="UP000249293"/>
    </source>
</evidence>
<dbReference type="InterPro" id="IPR024527">
    <property type="entry name" value="Eisosome1"/>
</dbReference>
<organism evidence="5 6">
    <name type="scientific">Pichia kudriavzevii</name>
    <name type="common">Yeast</name>
    <name type="synonym">Issatchenkia orientalis</name>
    <dbReference type="NCBI Taxonomy" id="4909"/>
    <lineage>
        <taxon>Eukaryota</taxon>
        <taxon>Fungi</taxon>
        <taxon>Dikarya</taxon>
        <taxon>Ascomycota</taxon>
        <taxon>Saccharomycotina</taxon>
        <taxon>Pichiomycetes</taxon>
        <taxon>Pichiales</taxon>
        <taxon>Pichiaceae</taxon>
        <taxon>Pichia</taxon>
    </lineage>
</organism>
<feature type="region of interest" description="Disordered" evidence="3">
    <location>
        <begin position="777"/>
        <end position="937"/>
    </location>
</feature>
<dbReference type="Proteomes" id="UP000249293">
    <property type="component" value="Chromosome 2"/>
</dbReference>
<feature type="compositionally biased region" description="Basic and acidic residues" evidence="3">
    <location>
        <begin position="729"/>
        <end position="742"/>
    </location>
</feature>
<feature type="region of interest" description="Disordered" evidence="3">
    <location>
        <begin position="534"/>
        <end position="564"/>
    </location>
</feature>
<sequence>MTTQYADSTHSLTSKSSKYNVYQTDGKPLSTEAIYRAKLKYGVYTNPAKISLGVDPSASDTAAILAANTDLSIHPYARGLSSEAAHAALIAKPDEIVRWNRESVAPEAEYAAISVNSLKFPFDAEADKETIQSTDVSEDQNAAAAASSVLNKKYSAKQHLKDLYAFDDVRSGKATLSDFSAKNLKSTKSLSTSKDYRSGIPTSNKAIEKSRKININGVTQSATKRANTLLNTRMTPEKDFRSGIKTSSTNTISNRDASIYITNIHQQAVKAKDKELNRKTTRVMGIETASDRGISSDPNKFAAATLKWDPSKEDVKSTIKDNKLVTQSLYAVASAKVNKDLEKLNENLDNKVFTANAKAYESAYKVASENAAKRKAKSLQPGEVNLGGGLKMKVNDINQIASSLVTPALTDLSSRISEMKVIDAEKKKLPAKIKQREAEFKEEQRQARIAVERKRAEEAKARRDQLEVDKKALDDELEQFRLELQAKYNEREEEFNKQVEQQEEEKKVIDEERASKLKVLQDAKAENDAERTLELEEMTKDKDDDLAPLLSELETEQSKLNELVTVREGKEAEYNEEKKKTDAINAELEDTLKQIEEMQEHIAKLSTGLEEISEKEAFATSGALESEARLEGEGKEKQAKLEPLEKEKEEHFAKRTELRSKVDQKADELKKLHQDHYNEEKDINEIYPEHLRKEVNVPEEFNDDDLNDSKFPLDETGVEIPPEIEEEPEHVPDEVRPKHASLEPEVVPETNAEERTATKTDGAFATAPVGTKQVVRSMVGDVKVTDLPVKSERAKAKSDEADKAAKPSTKSAEKTAPKSVVKSNKNKNSGGILGFFKNKDFKNLSATPKPKPRPVSKPSTSSTKKSNTISATPKVTAKTTPAKVEKKPAPTAVSDETDAPKTATKPVKADGPNPNETTTKVDDDVFSGFSQGSEVEA</sequence>